<gene>
    <name evidence="3" type="ORF">P175DRAFT_0504715</name>
</gene>
<reference evidence="3 4" key="1">
    <citation type="journal article" date="2018" name="Proc. Natl. Acad. Sci. U.S.A.">
        <title>Linking secondary metabolites to gene clusters through genome sequencing of six diverse Aspergillus species.</title>
        <authorList>
            <person name="Kaerboelling I."/>
            <person name="Vesth T.C."/>
            <person name="Frisvad J.C."/>
            <person name="Nybo J.L."/>
            <person name="Theobald S."/>
            <person name="Kuo A."/>
            <person name="Bowyer P."/>
            <person name="Matsuda Y."/>
            <person name="Mondo S."/>
            <person name="Lyhne E.K."/>
            <person name="Kogle M.E."/>
            <person name="Clum A."/>
            <person name="Lipzen A."/>
            <person name="Salamov A."/>
            <person name="Ngan C.Y."/>
            <person name="Daum C."/>
            <person name="Chiniquy J."/>
            <person name="Barry K."/>
            <person name="LaButti K."/>
            <person name="Haridas S."/>
            <person name="Simmons B.A."/>
            <person name="Magnuson J.K."/>
            <person name="Mortensen U.H."/>
            <person name="Larsen T.O."/>
            <person name="Grigoriev I.V."/>
            <person name="Baker S.E."/>
            <person name="Andersen M.R."/>
        </authorList>
    </citation>
    <scope>NUCLEOTIDE SEQUENCE [LARGE SCALE GENOMIC DNA]</scope>
    <source>
        <strain evidence="3 4">IBT 24754</strain>
    </source>
</reference>
<dbReference type="GeneID" id="63814816"/>
<feature type="region of interest" description="Disordered" evidence="1">
    <location>
        <begin position="89"/>
        <end position="123"/>
    </location>
</feature>
<organism evidence="3 4">
    <name type="scientific">Aspergillus ochraceoroseus IBT 24754</name>
    <dbReference type="NCBI Taxonomy" id="1392256"/>
    <lineage>
        <taxon>Eukaryota</taxon>
        <taxon>Fungi</taxon>
        <taxon>Dikarya</taxon>
        <taxon>Ascomycota</taxon>
        <taxon>Pezizomycotina</taxon>
        <taxon>Eurotiomycetes</taxon>
        <taxon>Eurotiomycetidae</taxon>
        <taxon>Eurotiales</taxon>
        <taxon>Aspergillaceae</taxon>
        <taxon>Aspergillus</taxon>
        <taxon>Aspergillus subgen. Nidulantes</taxon>
    </lineage>
</organism>
<dbReference type="OrthoDB" id="5355126at2759"/>
<feature type="transmembrane region" description="Helical" evidence="2">
    <location>
        <begin position="6"/>
        <end position="23"/>
    </location>
</feature>
<dbReference type="Proteomes" id="UP000244073">
    <property type="component" value="Unassembled WGS sequence"/>
</dbReference>
<evidence type="ECO:0000313" key="3">
    <source>
        <dbReference type="EMBL" id="PTU17423.1"/>
    </source>
</evidence>
<keyword evidence="2" id="KW-1133">Transmembrane helix</keyword>
<feature type="compositionally biased region" description="Basic and acidic residues" evidence="1">
    <location>
        <begin position="89"/>
        <end position="112"/>
    </location>
</feature>
<dbReference type="EMBL" id="MSFN02000010">
    <property type="protein sequence ID" value="PTU17423.1"/>
    <property type="molecule type" value="Genomic_DNA"/>
</dbReference>
<comment type="caution">
    <text evidence="3">The sequence shown here is derived from an EMBL/GenBank/DDBJ whole genome shotgun (WGS) entry which is preliminary data.</text>
</comment>
<name>A0A2T5LMB8_9EURO</name>
<dbReference type="VEuPathDB" id="FungiDB:P175DRAFT_0504715"/>
<accession>A0A2T5LMB8</accession>
<dbReference type="Gene3D" id="1.20.120.20">
    <property type="entry name" value="Apolipoprotein"/>
    <property type="match status" value="1"/>
</dbReference>
<evidence type="ECO:0000256" key="2">
    <source>
        <dbReference type="SAM" id="Phobius"/>
    </source>
</evidence>
<evidence type="ECO:0000256" key="1">
    <source>
        <dbReference type="SAM" id="MobiDB-lite"/>
    </source>
</evidence>
<evidence type="ECO:0008006" key="5">
    <source>
        <dbReference type="Google" id="ProtNLM"/>
    </source>
</evidence>
<dbReference type="AlphaFoldDB" id="A0A2T5LMB8"/>
<evidence type="ECO:0000313" key="4">
    <source>
        <dbReference type="Proteomes" id="UP000244073"/>
    </source>
</evidence>
<keyword evidence="2" id="KW-0472">Membrane</keyword>
<protein>
    <recommendedName>
        <fullName evidence="5">Calcofluor white hypersensitive protein</fullName>
    </recommendedName>
</protein>
<keyword evidence="2" id="KW-0812">Transmembrane</keyword>
<dbReference type="RefSeq" id="XP_040748815.1">
    <property type="nucleotide sequence ID" value="XM_040897934.1"/>
</dbReference>
<proteinExistence type="predicted"/>
<sequence>MSGNRTGLYLGVAVAGAGAYYLYRAGGDPKAAKDAMKHDANKARNKVPGAEDAERARVETKLNLEEAGNNIRAKADDITAEGKKKLDELRQEGEEKMSQVRSEVEERADEAKSSLSGWFGGKK</sequence>